<sequence length="443" mass="48130">MKKFQQLVMAFLVGVVSFGFTACSEDNSEPQDFQLPEVGQATVNVNSSDKAMQKVAKVYVDQVVYPTYKALAANARTLYTTTAALYSAAEAGTMTQAQIDAACEAFKDTRREWERSEAFLYGSASVNELDPHIDSWPLDHDELVNALKNPTLVAGFKGSDPAKFVSDNNSKFQSVLGFHGMEFVLFREGKNRTVDALKANETEEGMSSVKGIDELAFLQAVAADVRNITALLEFTWMGSAASNETKSVLSNASYVFSSLRNNGLAANGTMCYGQFLLSPSVTTGYNSWQGTIRQIFVGGCSNICAEVADQKLGQAYRTATGSASAEDSRDYIESPYSHRSFIDYQDNIYSIKNTLYGTRDVNATAPAEHSLLNLLKAMNYSGLNDLTTALNNAIQALETAKNSGKSFVEAPGAQHVKDCIDAVSALDEELNKAGDWVNKQDAL</sequence>
<dbReference type="InterPro" id="IPR018976">
    <property type="entry name" value="Imelysin-like"/>
</dbReference>
<evidence type="ECO:0000256" key="3">
    <source>
        <dbReference type="SAM" id="SignalP"/>
    </source>
</evidence>
<protein>
    <submittedName>
        <fullName evidence="5">Imelysin</fullName>
    </submittedName>
</protein>
<comment type="caution">
    <text evidence="5">The sequence shown here is derived from an EMBL/GenBank/DDBJ whole genome shotgun (WGS) entry which is preliminary data.</text>
</comment>
<comment type="subcellular location">
    <subcellularLocation>
        <location evidence="1">Cell envelope</location>
    </subcellularLocation>
</comment>
<dbReference type="AlphaFoldDB" id="A0A3R6FHU6"/>
<dbReference type="OrthoDB" id="9764688at2"/>
<dbReference type="PROSITE" id="PS51257">
    <property type="entry name" value="PROKAR_LIPOPROTEIN"/>
    <property type="match status" value="1"/>
</dbReference>
<evidence type="ECO:0000313" key="5">
    <source>
        <dbReference type="EMBL" id="RHK51868.1"/>
    </source>
</evidence>
<organism evidence="5 6">
    <name type="scientific">Leyella stercorea</name>
    <dbReference type="NCBI Taxonomy" id="363265"/>
    <lineage>
        <taxon>Bacteria</taxon>
        <taxon>Pseudomonadati</taxon>
        <taxon>Bacteroidota</taxon>
        <taxon>Bacteroidia</taxon>
        <taxon>Bacteroidales</taxon>
        <taxon>Prevotellaceae</taxon>
        <taxon>Leyella</taxon>
    </lineage>
</organism>
<gene>
    <name evidence="5" type="ORF">DW060_03605</name>
</gene>
<dbReference type="EMBL" id="QRNO01000011">
    <property type="protein sequence ID" value="RHK51868.1"/>
    <property type="molecule type" value="Genomic_DNA"/>
</dbReference>
<evidence type="ECO:0000259" key="4">
    <source>
        <dbReference type="Pfam" id="PF09375"/>
    </source>
</evidence>
<dbReference type="Proteomes" id="UP000286598">
    <property type="component" value="Unassembled WGS sequence"/>
</dbReference>
<evidence type="ECO:0000256" key="1">
    <source>
        <dbReference type="ARBA" id="ARBA00004196"/>
    </source>
</evidence>
<evidence type="ECO:0000313" key="6">
    <source>
        <dbReference type="Proteomes" id="UP000286598"/>
    </source>
</evidence>
<proteinExistence type="predicted"/>
<dbReference type="InterPro" id="IPR034982">
    <property type="entry name" value="Imelysin-like_IrpA"/>
</dbReference>
<keyword evidence="6" id="KW-1185">Reference proteome</keyword>
<name>A0A3R6FHU6_9BACT</name>
<dbReference type="Pfam" id="PF09375">
    <property type="entry name" value="Peptidase_M75"/>
    <property type="match status" value="1"/>
</dbReference>
<accession>A0A3R6FHU6</accession>
<reference evidence="5 6" key="1">
    <citation type="submission" date="2018-08" db="EMBL/GenBank/DDBJ databases">
        <title>A genome reference for cultivated species of the human gut microbiota.</title>
        <authorList>
            <person name="Zou Y."/>
            <person name="Xue W."/>
            <person name="Luo G."/>
        </authorList>
    </citation>
    <scope>NUCLEOTIDE SEQUENCE [LARGE SCALE GENOMIC DNA]</scope>
    <source>
        <strain evidence="5 6">AF42-9</strain>
    </source>
</reference>
<feature type="signal peptide" evidence="3">
    <location>
        <begin position="1"/>
        <end position="22"/>
    </location>
</feature>
<dbReference type="GO" id="GO:0030313">
    <property type="term" value="C:cell envelope"/>
    <property type="evidence" value="ECO:0007669"/>
    <property type="project" value="UniProtKB-SubCell"/>
</dbReference>
<dbReference type="CDD" id="cd14658">
    <property type="entry name" value="Imelysin-like_IrpA"/>
    <property type="match status" value="1"/>
</dbReference>
<feature type="domain" description="Imelysin-like" evidence="4">
    <location>
        <begin position="65"/>
        <end position="426"/>
    </location>
</feature>
<keyword evidence="2 3" id="KW-0732">Signal</keyword>
<feature type="chain" id="PRO_5018724002" evidence="3">
    <location>
        <begin position="23"/>
        <end position="443"/>
    </location>
</feature>
<dbReference type="InterPro" id="IPR038352">
    <property type="entry name" value="Imelysin_sf"/>
</dbReference>
<dbReference type="Gene3D" id="1.20.1420.20">
    <property type="entry name" value="M75 peptidase, HXXE motif"/>
    <property type="match status" value="1"/>
</dbReference>
<evidence type="ECO:0000256" key="2">
    <source>
        <dbReference type="ARBA" id="ARBA00022729"/>
    </source>
</evidence>